<feature type="compositionally biased region" description="Basic and acidic residues" evidence="8">
    <location>
        <begin position="678"/>
        <end position="704"/>
    </location>
</feature>
<feature type="domain" description="Helicase ATP-binding" evidence="9">
    <location>
        <begin position="183"/>
        <end position="357"/>
    </location>
</feature>
<dbReference type="InterPro" id="IPR001650">
    <property type="entry name" value="Helicase_C-like"/>
</dbReference>
<dbReference type="SMART" id="SM01178">
    <property type="entry name" value="DUF4217"/>
    <property type="match status" value="1"/>
</dbReference>
<evidence type="ECO:0000256" key="4">
    <source>
        <dbReference type="ARBA" id="ARBA00022840"/>
    </source>
</evidence>
<dbReference type="PROSITE" id="PS51192">
    <property type="entry name" value="HELICASE_ATP_BIND_1"/>
    <property type="match status" value="1"/>
</dbReference>
<evidence type="ECO:0000256" key="2">
    <source>
        <dbReference type="ARBA" id="ARBA00022801"/>
    </source>
</evidence>
<sequence length="865" mass="99662">MDRAKQQMERYAKDIEANLKRLAEIRLERRQVEKMRRLILREYMKLAAQANARRIEEEIAEMKDELGDPASETKEPEEKKPKMCLNMNRRERRDRQFGRTGEDDEEKMGEALRKRRQQKAVARKNRAQADNNVEKIVQQYTRFETEDPVTFQLFKDFPLSHPTQRGLKENDFTKPTEIQQQTLALALKKNDIIGEAKTGSGKTLAFLIPLLECLWRARWSRNDGLAALVITPTRELAFQIFQVLNKVGKEHEFSACLLIGGTDVEFEKSRIGLMNIIICTPGRLLQHMDENPSFSCDQLQLLVIDEADRILDMGFKTQMNAILENLPPSRQTLLFSATQTKNVEDLARLALRDPVYVSVHENASNSVPDQLTQNYFVVPDEDKINILWSFLANNKRKKTLVFVSSCKQARFLTETLRHLRPGLSLLGLWGTMAQNKRLEVFAKFDQNTRGAACIATDVASRGLDFKNIDWVLQLDCPAEVEDYIHRVGRTARMNRKGEAALVLTPSQEKPMLERLRKAKIILEELSVDKKEVTDISKKMQATIIQFSKLKEYAQRSFVAYIRSVYLMRYKDVFDVESIDYTALARSYGLADAPRVRFLKRAQAQQAKKEKAVKKEKSTKELVAALLKQKPEDIEDTVIKSEDEDTLEDEAAEFAESDSDDDVLKVARTDVFNVLQKPGPDEPEARRQPKEKKVSKKEIIKKALRADPGALQLNKKVFDSDDEQEPEVKKELANVDGEAKSFDIEEAKKELRAKRNADRLEYKTIRKRAKKQEQDKKRQREEEGSDEELDMQESGDESDNDIDTSWLPDPDRLKQEREEGGFIDDDEPDFEEEPEVKEDVFTKASRKRKRESIEDAEAKALKLLGL</sequence>
<dbReference type="CDD" id="cd18787">
    <property type="entry name" value="SF2_C_DEAD"/>
    <property type="match status" value="1"/>
</dbReference>
<dbReference type="InterPro" id="IPR014001">
    <property type="entry name" value="Helicase_ATP-bd"/>
</dbReference>
<evidence type="ECO:0000256" key="8">
    <source>
        <dbReference type="SAM" id="MobiDB-lite"/>
    </source>
</evidence>
<dbReference type="InterPro" id="IPR014014">
    <property type="entry name" value="RNA_helicase_DEAD_Q_motif"/>
</dbReference>
<evidence type="ECO:0000256" key="6">
    <source>
        <dbReference type="PROSITE-ProRule" id="PRU00552"/>
    </source>
</evidence>
<feature type="compositionally biased region" description="Basic and acidic residues" evidence="8">
    <location>
        <begin position="770"/>
        <end position="781"/>
    </location>
</feature>
<feature type="domain" description="Helicase C-terminal" evidence="10">
    <location>
        <begin position="370"/>
        <end position="536"/>
    </location>
</feature>
<dbReference type="PROSITE" id="PS51194">
    <property type="entry name" value="HELICASE_CTER"/>
    <property type="match status" value="1"/>
</dbReference>
<dbReference type="PROSITE" id="PS51195">
    <property type="entry name" value="Q_MOTIF"/>
    <property type="match status" value="1"/>
</dbReference>
<keyword evidence="2 7" id="KW-0378">Hydrolase</keyword>
<dbReference type="Gene3D" id="3.40.50.300">
    <property type="entry name" value="P-loop containing nucleotide triphosphate hydrolases"/>
    <property type="match status" value="2"/>
</dbReference>
<dbReference type="PANTHER" id="PTHR24031">
    <property type="entry name" value="RNA HELICASE"/>
    <property type="match status" value="1"/>
</dbReference>
<feature type="domain" description="DEAD-box RNA helicase Q" evidence="11">
    <location>
        <begin position="152"/>
        <end position="180"/>
    </location>
</feature>
<keyword evidence="5 7" id="KW-0694">RNA-binding</keyword>
<keyword evidence="4 7" id="KW-0067">ATP-binding</keyword>
<evidence type="ECO:0000256" key="1">
    <source>
        <dbReference type="ARBA" id="ARBA00022741"/>
    </source>
</evidence>
<feature type="compositionally biased region" description="Basic and acidic residues" evidence="8">
    <location>
        <begin position="88"/>
        <end position="101"/>
    </location>
</feature>
<comment type="domain">
    <text evidence="7">The Q motif is unique to and characteristic of the DEAD box family of RNA helicases and controls ATP binding and hydrolysis.</text>
</comment>
<evidence type="ECO:0000313" key="12">
    <source>
        <dbReference type="EMBL" id="KAK0426786.1"/>
    </source>
</evidence>
<gene>
    <name evidence="12" type="ORF">QR680_009899</name>
</gene>
<feature type="short sequence motif" description="Q motif" evidence="6">
    <location>
        <begin position="152"/>
        <end position="180"/>
    </location>
</feature>
<dbReference type="GO" id="GO:0016787">
    <property type="term" value="F:hydrolase activity"/>
    <property type="evidence" value="ECO:0007669"/>
    <property type="project" value="UniProtKB-KW"/>
</dbReference>
<dbReference type="PROSITE" id="PS00039">
    <property type="entry name" value="DEAD_ATP_HELICASE"/>
    <property type="match status" value="1"/>
</dbReference>
<feature type="compositionally biased region" description="Acidic residues" evidence="8">
    <location>
        <begin position="820"/>
        <end position="835"/>
    </location>
</feature>
<dbReference type="Pfam" id="PF13959">
    <property type="entry name" value="CTE_SPB4"/>
    <property type="match status" value="1"/>
</dbReference>
<accession>A0AA39IM07</accession>
<dbReference type="EMBL" id="JAUCMV010000001">
    <property type="protein sequence ID" value="KAK0426786.1"/>
    <property type="molecule type" value="Genomic_DNA"/>
</dbReference>
<keyword evidence="3 7" id="KW-0347">Helicase</keyword>
<dbReference type="InterPro" id="IPR025313">
    <property type="entry name" value="SPB4-like_CTE"/>
</dbReference>
<comment type="similarity">
    <text evidence="7">Belongs to the DEAD box helicase family.</text>
</comment>
<feature type="compositionally biased region" description="Acidic residues" evidence="8">
    <location>
        <begin position="782"/>
        <end position="801"/>
    </location>
</feature>
<evidence type="ECO:0000259" key="9">
    <source>
        <dbReference type="PROSITE" id="PS51192"/>
    </source>
</evidence>
<feature type="compositionally biased region" description="Basic and acidic residues" evidence="8">
    <location>
        <begin position="725"/>
        <end position="763"/>
    </location>
</feature>
<dbReference type="InterPro" id="IPR000629">
    <property type="entry name" value="RNA-helicase_DEAD-box_CS"/>
</dbReference>
<evidence type="ECO:0000256" key="7">
    <source>
        <dbReference type="RuleBase" id="RU365068"/>
    </source>
</evidence>
<comment type="catalytic activity">
    <reaction evidence="7">
        <text>ATP + H2O = ADP + phosphate + H(+)</text>
        <dbReference type="Rhea" id="RHEA:13065"/>
        <dbReference type="ChEBI" id="CHEBI:15377"/>
        <dbReference type="ChEBI" id="CHEBI:15378"/>
        <dbReference type="ChEBI" id="CHEBI:30616"/>
        <dbReference type="ChEBI" id="CHEBI:43474"/>
        <dbReference type="ChEBI" id="CHEBI:456216"/>
        <dbReference type="EC" id="3.6.4.13"/>
    </reaction>
</comment>
<evidence type="ECO:0000256" key="3">
    <source>
        <dbReference type="ARBA" id="ARBA00022806"/>
    </source>
</evidence>
<keyword evidence="13" id="KW-1185">Reference proteome</keyword>
<comment type="function">
    <text evidence="7">RNA helicase.</text>
</comment>
<feature type="compositionally biased region" description="Basic residues" evidence="8">
    <location>
        <begin position="113"/>
        <end position="126"/>
    </location>
</feature>
<comment type="caution">
    <text evidence="12">The sequence shown here is derived from an EMBL/GenBank/DDBJ whole genome shotgun (WGS) entry which is preliminary data.</text>
</comment>
<proteinExistence type="inferred from homology"/>
<dbReference type="InterPro" id="IPR027417">
    <property type="entry name" value="P-loop_NTPase"/>
</dbReference>
<protein>
    <recommendedName>
        <fullName evidence="7">ATP-dependent RNA helicase</fullName>
        <ecNumber evidence="7">3.6.4.13</ecNumber>
    </recommendedName>
</protein>
<evidence type="ECO:0000256" key="5">
    <source>
        <dbReference type="ARBA" id="ARBA00022884"/>
    </source>
</evidence>
<dbReference type="Pfam" id="PF00270">
    <property type="entry name" value="DEAD"/>
    <property type="match status" value="1"/>
</dbReference>
<feature type="compositionally biased region" description="Basic and acidic residues" evidence="8">
    <location>
        <begin position="808"/>
        <end position="819"/>
    </location>
</feature>
<evidence type="ECO:0000259" key="11">
    <source>
        <dbReference type="PROSITE" id="PS51195"/>
    </source>
</evidence>
<dbReference type="SUPFAM" id="SSF52540">
    <property type="entry name" value="P-loop containing nucleoside triphosphate hydrolases"/>
    <property type="match status" value="1"/>
</dbReference>
<name>A0AA39IM07_9BILA</name>
<dbReference type="GO" id="GO:0003724">
    <property type="term" value="F:RNA helicase activity"/>
    <property type="evidence" value="ECO:0007669"/>
    <property type="project" value="UniProtKB-EC"/>
</dbReference>
<feature type="region of interest" description="Disordered" evidence="8">
    <location>
        <begin position="63"/>
        <end position="127"/>
    </location>
</feature>
<reference evidence="12" key="1">
    <citation type="submission" date="2023-06" db="EMBL/GenBank/DDBJ databases">
        <title>Genomic analysis of the entomopathogenic nematode Steinernema hermaphroditum.</title>
        <authorList>
            <person name="Schwarz E.M."/>
            <person name="Heppert J.K."/>
            <person name="Baniya A."/>
            <person name="Schwartz H.T."/>
            <person name="Tan C.-H."/>
            <person name="Antoshechkin I."/>
            <person name="Sternberg P.W."/>
            <person name="Goodrich-Blair H."/>
            <person name="Dillman A.R."/>
        </authorList>
    </citation>
    <scope>NUCLEOTIDE SEQUENCE</scope>
    <source>
        <strain evidence="12">PS9179</strain>
        <tissue evidence="12">Whole animal</tissue>
    </source>
</reference>
<organism evidence="12 13">
    <name type="scientific">Steinernema hermaphroditum</name>
    <dbReference type="NCBI Taxonomy" id="289476"/>
    <lineage>
        <taxon>Eukaryota</taxon>
        <taxon>Metazoa</taxon>
        <taxon>Ecdysozoa</taxon>
        <taxon>Nematoda</taxon>
        <taxon>Chromadorea</taxon>
        <taxon>Rhabditida</taxon>
        <taxon>Tylenchina</taxon>
        <taxon>Panagrolaimomorpha</taxon>
        <taxon>Strongyloidoidea</taxon>
        <taxon>Steinernematidae</taxon>
        <taxon>Steinernema</taxon>
    </lineage>
</organism>
<feature type="compositionally biased region" description="Basic and acidic residues" evidence="8">
    <location>
        <begin position="63"/>
        <end position="81"/>
    </location>
</feature>
<dbReference type="Pfam" id="PF00271">
    <property type="entry name" value="Helicase_C"/>
    <property type="match status" value="1"/>
</dbReference>
<evidence type="ECO:0000259" key="10">
    <source>
        <dbReference type="PROSITE" id="PS51194"/>
    </source>
</evidence>
<dbReference type="GO" id="GO:0043186">
    <property type="term" value="C:P granule"/>
    <property type="evidence" value="ECO:0007669"/>
    <property type="project" value="UniProtKB-ARBA"/>
</dbReference>
<feature type="region of interest" description="Disordered" evidence="8">
    <location>
        <begin position="674"/>
        <end position="853"/>
    </location>
</feature>
<dbReference type="Proteomes" id="UP001175271">
    <property type="component" value="Unassembled WGS sequence"/>
</dbReference>
<dbReference type="GO" id="GO:0005524">
    <property type="term" value="F:ATP binding"/>
    <property type="evidence" value="ECO:0007669"/>
    <property type="project" value="UniProtKB-UniRule"/>
</dbReference>
<dbReference type="SMART" id="SM00487">
    <property type="entry name" value="DEXDc"/>
    <property type="match status" value="1"/>
</dbReference>
<dbReference type="CDD" id="cd17941">
    <property type="entry name" value="DEADc_DDX10"/>
    <property type="match status" value="1"/>
</dbReference>
<keyword evidence="1 7" id="KW-0547">Nucleotide-binding</keyword>
<dbReference type="AlphaFoldDB" id="A0AA39IM07"/>
<dbReference type="SMART" id="SM00490">
    <property type="entry name" value="HELICc"/>
    <property type="match status" value="1"/>
</dbReference>
<dbReference type="GO" id="GO:0003723">
    <property type="term" value="F:RNA binding"/>
    <property type="evidence" value="ECO:0007669"/>
    <property type="project" value="UniProtKB-UniRule"/>
</dbReference>
<dbReference type="EC" id="3.6.4.13" evidence="7"/>
<evidence type="ECO:0000313" key="13">
    <source>
        <dbReference type="Proteomes" id="UP001175271"/>
    </source>
</evidence>
<dbReference type="InterPro" id="IPR011545">
    <property type="entry name" value="DEAD/DEAH_box_helicase_dom"/>
</dbReference>